<dbReference type="Pfam" id="PF07686">
    <property type="entry name" value="V-set"/>
    <property type="match status" value="1"/>
</dbReference>
<dbReference type="AlphaFoldDB" id="A0A212CI22"/>
<reference evidence="2 3" key="1">
    <citation type="journal article" date="2018" name="Mol. Genet. Genomics">
        <title>The red deer Cervus elaphus genome CerEla1.0: sequencing, annotating, genes, and chromosomes.</title>
        <authorList>
            <person name="Bana N.A."/>
            <person name="Nyiri A."/>
            <person name="Nagy J."/>
            <person name="Frank K."/>
            <person name="Nagy T."/>
            <person name="Steger V."/>
            <person name="Schiller M."/>
            <person name="Lakatos P."/>
            <person name="Sugar L."/>
            <person name="Horn P."/>
            <person name="Barta E."/>
            <person name="Orosz L."/>
        </authorList>
    </citation>
    <scope>NUCLEOTIDE SEQUENCE [LARGE SCALE GENOMIC DNA]</scope>
    <source>
        <strain evidence="2">Hungarian</strain>
    </source>
</reference>
<protein>
    <submittedName>
        <fullName evidence="2">IGSF11</fullName>
    </submittedName>
</protein>
<dbReference type="InterPro" id="IPR042758">
    <property type="entry name" value="IGSF11"/>
</dbReference>
<feature type="non-terminal residue" evidence="2">
    <location>
        <position position="134"/>
    </location>
</feature>
<dbReference type="Proteomes" id="UP000242450">
    <property type="component" value="Chromosome 19"/>
</dbReference>
<dbReference type="GO" id="GO:0005911">
    <property type="term" value="C:cell-cell junction"/>
    <property type="evidence" value="ECO:0007669"/>
    <property type="project" value="TreeGrafter"/>
</dbReference>
<dbReference type="PANTHER" id="PTHR44699:SF1">
    <property type="entry name" value="IMMUNOGLOBULIN SUPERFAMILY MEMBER 11"/>
    <property type="match status" value="1"/>
</dbReference>
<organism evidence="2 3">
    <name type="scientific">Cervus elaphus hippelaphus</name>
    <name type="common">European red deer</name>
    <dbReference type="NCBI Taxonomy" id="46360"/>
    <lineage>
        <taxon>Eukaryota</taxon>
        <taxon>Metazoa</taxon>
        <taxon>Chordata</taxon>
        <taxon>Craniata</taxon>
        <taxon>Vertebrata</taxon>
        <taxon>Euteleostomi</taxon>
        <taxon>Mammalia</taxon>
        <taxon>Eutheria</taxon>
        <taxon>Laurasiatheria</taxon>
        <taxon>Artiodactyla</taxon>
        <taxon>Ruminantia</taxon>
        <taxon>Pecora</taxon>
        <taxon>Cervidae</taxon>
        <taxon>Cervinae</taxon>
        <taxon>Cervus</taxon>
    </lineage>
</organism>
<feature type="domain" description="Immunoglobulin V-set" evidence="1">
    <location>
        <begin position="9"/>
        <end position="81"/>
    </location>
</feature>
<dbReference type="GO" id="GO:0098742">
    <property type="term" value="P:cell-cell adhesion via plasma-membrane adhesion molecules"/>
    <property type="evidence" value="ECO:0007669"/>
    <property type="project" value="TreeGrafter"/>
</dbReference>
<gene>
    <name evidence="2" type="ORF">Celaphus_00012745</name>
</gene>
<dbReference type="OrthoDB" id="9932831at2759"/>
<dbReference type="Gene3D" id="2.60.40.10">
    <property type="entry name" value="Immunoglobulins"/>
    <property type="match status" value="1"/>
</dbReference>
<evidence type="ECO:0000313" key="3">
    <source>
        <dbReference type="Proteomes" id="UP000242450"/>
    </source>
</evidence>
<evidence type="ECO:0000313" key="2">
    <source>
        <dbReference type="EMBL" id="OWK05683.1"/>
    </source>
</evidence>
<dbReference type="InterPro" id="IPR036179">
    <property type="entry name" value="Ig-like_dom_sf"/>
</dbReference>
<dbReference type="InterPro" id="IPR013106">
    <property type="entry name" value="Ig_V-set"/>
</dbReference>
<sequence length="134" mass="14423">MVIPLSNANQPEQVILYQGGQMFDGAPRFHGRVGFTGTMPATNVSIFINNTQLSDTGTYQCLVNNLPDRGGRNIGVTGLTVLVPPSAPHCQIQGSQDIGSDVILLCSSEEGIPRPTYLWEKLDNTLKLPPTATQ</sequence>
<accession>A0A212CI22</accession>
<keyword evidence="3" id="KW-1185">Reference proteome</keyword>
<dbReference type="InterPro" id="IPR013783">
    <property type="entry name" value="Ig-like_fold"/>
</dbReference>
<name>A0A212CI22_CEREH</name>
<dbReference type="SUPFAM" id="SSF48726">
    <property type="entry name" value="Immunoglobulin"/>
    <property type="match status" value="2"/>
</dbReference>
<dbReference type="PANTHER" id="PTHR44699">
    <property type="entry name" value="IMMUNOGLOBULIN SUPERFAMILY MEMBER 11"/>
    <property type="match status" value="1"/>
</dbReference>
<comment type="caution">
    <text evidence="2">The sequence shown here is derived from an EMBL/GenBank/DDBJ whole genome shotgun (WGS) entry which is preliminary data.</text>
</comment>
<dbReference type="EMBL" id="MKHE01000019">
    <property type="protein sequence ID" value="OWK05683.1"/>
    <property type="molecule type" value="Genomic_DNA"/>
</dbReference>
<evidence type="ECO:0000259" key="1">
    <source>
        <dbReference type="Pfam" id="PF07686"/>
    </source>
</evidence>
<proteinExistence type="predicted"/>